<reference evidence="2" key="1">
    <citation type="submission" date="2021-01" db="EMBL/GenBank/DDBJ databases">
        <authorList>
            <person name="Li R."/>
            <person name="Bekaert M."/>
        </authorList>
    </citation>
    <scope>NUCLEOTIDE SEQUENCE</scope>
    <source>
        <strain evidence="2">Farmed</strain>
    </source>
</reference>
<feature type="transmembrane region" description="Helical" evidence="1">
    <location>
        <begin position="33"/>
        <end position="52"/>
    </location>
</feature>
<evidence type="ECO:0000313" key="3">
    <source>
        <dbReference type="Proteomes" id="UP000597762"/>
    </source>
</evidence>
<protein>
    <submittedName>
        <fullName evidence="2">Uncharacterized protein</fullName>
    </submittedName>
</protein>
<comment type="caution">
    <text evidence="2">The sequence shown here is derived from an EMBL/GenBank/DDBJ whole genome shotgun (WGS) entry which is preliminary data.</text>
</comment>
<dbReference type="Proteomes" id="UP000597762">
    <property type="component" value="Unassembled WGS sequence"/>
</dbReference>
<sequence>MSIHLHFISFHYHPSIIFFFVHSSAAFLLNYSLIFLFFSSTLVFCFLSFFQIQPFATLHFSLPLFLYASSISRISVSLFLSPFPYITVTSKYFITLYFSLGLFISLNFLTLSLLRILSFCLFVSFFLSPCVISFSSTFFSFSTVFSLSLLLFSLSKSFPSSFPSPSPSISLFRLLSCAVFLTSLPTFSEILYFLSALSLSLRHLFQYFIISFSSLSSLSLSLSLNSFFFSCLSLPFFIFSLSNFPSLS</sequence>
<feature type="transmembrane region" description="Helical" evidence="1">
    <location>
        <begin position="171"/>
        <end position="192"/>
    </location>
</feature>
<accession>A0A812CMY4</accession>
<proteinExistence type="predicted"/>
<feature type="transmembrane region" description="Helical" evidence="1">
    <location>
        <begin position="7"/>
        <end position="27"/>
    </location>
</feature>
<name>A0A812CMY4_ACAPH</name>
<feature type="transmembrane region" description="Helical" evidence="1">
    <location>
        <begin position="92"/>
        <end position="114"/>
    </location>
</feature>
<dbReference type="AlphaFoldDB" id="A0A812CMY4"/>
<dbReference type="EMBL" id="CAHIKZ030002024">
    <property type="protein sequence ID" value="CAE1279627.1"/>
    <property type="molecule type" value="Genomic_DNA"/>
</dbReference>
<feature type="transmembrane region" description="Helical" evidence="1">
    <location>
        <begin position="64"/>
        <end position="86"/>
    </location>
</feature>
<evidence type="ECO:0000256" key="1">
    <source>
        <dbReference type="SAM" id="Phobius"/>
    </source>
</evidence>
<keyword evidence="1" id="KW-0472">Membrane</keyword>
<keyword evidence="1" id="KW-0812">Transmembrane</keyword>
<feature type="transmembrane region" description="Helical" evidence="1">
    <location>
        <begin position="121"/>
        <end position="151"/>
    </location>
</feature>
<evidence type="ECO:0000313" key="2">
    <source>
        <dbReference type="EMBL" id="CAE1279627.1"/>
    </source>
</evidence>
<feature type="transmembrane region" description="Helical" evidence="1">
    <location>
        <begin position="204"/>
        <end position="221"/>
    </location>
</feature>
<organism evidence="2 3">
    <name type="scientific">Acanthosepion pharaonis</name>
    <name type="common">Pharaoh cuttlefish</name>
    <name type="synonym">Sepia pharaonis</name>
    <dbReference type="NCBI Taxonomy" id="158019"/>
    <lineage>
        <taxon>Eukaryota</taxon>
        <taxon>Metazoa</taxon>
        <taxon>Spiralia</taxon>
        <taxon>Lophotrochozoa</taxon>
        <taxon>Mollusca</taxon>
        <taxon>Cephalopoda</taxon>
        <taxon>Coleoidea</taxon>
        <taxon>Decapodiformes</taxon>
        <taxon>Sepiida</taxon>
        <taxon>Sepiina</taxon>
        <taxon>Sepiidae</taxon>
        <taxon>Acanthosepion</taxon>
    </lineage>
</organism>
<keyword evidence="3" id="KW-1185">Reference proteome</keyword>
<keyword evidence="1" id="KW-1133">Transmembrane helix</keyword>
<gene>
    <name evidence="2" type="ORF">SPHA_41953</name>
</gene>